<feature type="compositionally biased region" description="Basic and acidic residues" evidence="1">
    <location>
        <begin position="152"/>
        <end position="166"/>
    </location>
</feature>
<dbReference type="KEGG" id="ffu:CLAFUR5_04948"/>
<dbReference type="RefSeq" id="XP_047760909.1">
    <property type="nucleotide sequence ID" value="XM_047904096.1"/>
</dbReference>
<feature type="compositionally biased region" description="Basic and acidic residues" evidence="1">
    <location>
        <begin position="83"/>
        <end position="116"/>
    </location>
</feature>
<feature type="compositionally biased region" description="Polar residues" evidence="1">
    <location>
        <begin position="117"/>
        <end position="126"/>
    </location>
</feature>
<reference evidence="2" key="2">
    <citation type="journal article" date="2022" name="Microb. Genom.">
        <title>A chromosome-scale genome assembly of the tomato pathogen Cladosporium fulvum reveals a compartmentalized genome architecture and the presence of a dispensable chromosome.</title>
        <authorList>
            <person name="Zaccaron A.Z."/>
            <person name="Chen L.H."/>
            <person name="Samaras A."/>
            <person name="Stergiopoulos I."/>
        </authorList>
    </citation>
    <scope>NUCLEOTIDE SEQUENCE</scope>
    <source>
        <strain evidence="2">Race5_Kim</strain>
    </source>
</reference>
<feature type="region of interest" description="Disordered" evidence="1">
    <location>
        <begin position="259"/>
        <end position="278"/>
    </location>
</feature>
<evidence type="ECO:0000313" key="3">
    <source>
        <dbReference type="Proteomes" id="UP000756132"/>
    </source>
</evidence>
<feature type="compositionally biased region" description="Low complexity" evidence="1">
    <location>
        <begin position="43"/>
        <end position="52"/>
    </location>
</feature>
<protein>
    <submittedName>
        <fullName evidence="2">Uncharacterized protein</fullName>
    </submittedName>
</protein>
<feature type="compositionally biased region" description="Low complexity" evidence="1">
    <location>
        <begin position="223"/>
        <end position="237"/>
    </location>
</feature>
<dbReference type="Proteomes" id="UP000756132">
    <property type="component" value="Chromosome 4"/>
</dbReference>
<accession>A0A9Q8P7Z7</accession>
<name>A0A9Q8P7Z7_PASFU</name>
<keyword evidence="3" id="KW-1185">Reference proteome</keyword>
<feature type="region of interest" description="Disordered" evidence="1">
    <location>
        <begin position="359"/>
        <end position="388"/>
    </location>
</feature>
<feature type="region of interest" description="Disordered" evidence="1">
    <location>
        <begin position="209"/>
        <end position="252"/>
    </location>
</feature>
<dbReference type="OMA" id="VNEEEYM"/>
<feature type="compositionally biased region" description="Low complexity" evidence="1">
    <location>
        <begin position="369"/>
        <end position="380"/>
    </location>
</feature>
<sequence>MSNSYYGQGEQDQWSHYQSNSKYRTDTQQRQQQERARQRAAYEARAAPQSQATDANIDMASRNFNYMNLDGYGRPGPSNTINRTEDGRFVKENVSSRDQHRRGASDNTTDTREDTRPTSSASTKSSIFGGFSFSRNGTGASSSSHKHSSSAGDERQRRPSIKEKVQDVYRRMSNSYNKATDNFSKAVDPYVNITKLNAHERQRWEAELRQGAEDKEEEKRRSQSSYHQSYQQAYPSSPTTSHVPSRYSGESRTETFDFIERSETNQSTAPKPKKSKDLLTTGERAAVFVSKIVDPVKKRRDSDDSDMSFADIAPPAELDTCSRCGEAVTGFLTKGRCAECHKNWLQEFWDASDSPAISAQALDPEGTNSDYSNRSSSSSSPGIPRDVNEEEYMKLTASHRIRRVRQTMYSDPGNPFSLDDYSPTDAVAKELGNAVYDPDAIPTILKRLSDAVAEPEAESPISLGPNPFEEQAANHKTILEPEFIMLTPSSADITTIKLESTVYNPASPTTALAAPEQEPDSPISLGPNPFEERPSLNASPVLTRDSAQLLAPTPKRSGTPTLIRDHSIPSPTPPPKDENSRMILSGSVRRTVHPLRHRRSETVPSGSERKIGAGIGAGAGIRDTKFYGFYDDVLDGLQPNGSLGPRPSTALARHRSSSLRYLMATDLFIDGDLIMLYQRRRSL</sequence>
<dbReference type="GeneID" id="71984826"/>
<evidence type="ECO:0000313" key="2">
    <source>
        <dbReference type="EMBL" id="UJO16543.1"/>
    </source>
</evidence>
<feature type="region of interest" description="Disordered" evidence="1">
    <location>
        <begin position="507"/>
        <end position="581"/>
    </location>
</feature>
<dbReference type="AlphaFoldDB" id="A0A9Q8P7Z7"/>
<proteinExistence type="predicted"/>
<reference evidence="2" key="1">
    <citation type="submission" date="2021-12" db="EMBL/GenBank/DDBJ databases">
        <authorList>
            <person name="Zaccaron A."/>
            <person name="Stergiopoulos I."/>
        </authorList>
    </citation>
    <scope>NUCLEOTIDE SEQUENCE</scope>
    <source>
        <strain evidence="2">Race5_Kim</strain>
    </source>
</reference>
<feature type="compositionally biased region" description="Basic and acidic residues" evidence="1">
    <location>
        <begin position="23"/>
        <end position="42"/>
    </location>
</feature>
<gene>
    <name evidence="2" type="ORF">CLAFUR5_04948</name>
</gene>
<evidence type="ECO:0000256" key="1">
    <source>
        <dbReference type="SAM" id="MobiDB-lite"/>
    </source>
</evidence>
<dbReference type="EMBL" id="CP090166">
    <property type="protein sequence ID" value="UJO16543.1"/>
    <property type="molecule type" value="Genomic_DNA"/>
</dbReference>
<feature type="region of interest" description="Disordered" evidence="1">
    <location>
        <begin position="1"/>
        <end position="55"/>
    </location>
</feature>
<feature type="compositionally biased region" description="Basic and acidic residues" evidence="1">
    <location>
        <begin position="209"/>
        <end position="221"/>
    </location>
</feature>
<feature type="compositionally biased region" description="Polar residues" evidence="1">
    <location>
        <begin position="1"/>
        <end position="22"/>
    </location>
</feature>
<feature type="region of interest" description="Disordered" evidence="1">
    <location>
        <begin position="68"/>
        <end position="166"/>
    </location>
</feature>
<dbReference type="OrthoDB" id="3647549at2759"/>
<organism evidence="2 3">
    <name type="scientific">Passalora fulva</name>
    <name type="common">Tomato leaf mold</name>
    <name type="synonym">Cladosporium fulvum</name>
    <dbReference type="NCBI Taxonomy" id="5499"/>
    <lineage>
        <taxon>Eukaryota</taxon>
        <taxon>Fungi</taxon>
        <taxon>Dikarya</taxon>
        <taxon>Ascomycota</taxon>
        <taxon>Pezizomycotina</taxon>
        <taxon>Dothideomycetes</taxon>
        <taxon>Dothideomycetidae</taxon>
        <taxon>Mycosphaerellales</taxon>
        <taxon>Mycosphaerellaceae</taxon>
        <taxon>Fulvia</taxon>
    </lineage>
</organism>